<sequence length="320" mass="33804">MNLPELPELRRATALVRTVMPPTPTYTWPLLNARAGAEVWLKHENHSPVGAFKLRGAAVYIDWLAREQPSLTGVVAATRGNHGQGVALAARRKGWTTTIVVPFGNSREKNRAMLALGAELIEHGEDFQAANEYATDLARERGAHKVPSFHPLLVAGTGTYAMEMFEAASELDTVYVPIGMGSSICGVAAARAALGLKTKIVGVVAEASPSYALSFAAGKVVEHQAGTKIADGLACRVPVEDALGVIRKHVERIVQVSDEAIASAMRALYEDTHNVAEGAGAAAVAAILSEPEAVRGKRVGTVITGGNVDREVFLQALTTA</sequence>
<evidence type="ECO:0000313" key="5">
    <source>
        <dbReference type="EMBL" id="MBB6146629.1"/>
    </source>
</evidence>
<dbReference type="NCBIfam" id="NF004771">
    <property type="entry name" value="PRK06110.1"/>
    <property type="match status" value="1"/>
</dbReference>
<comment type="caution">
    <text evidence="5">The sequence shown here is derived from an EMBL/GenBank/DDBJ whole genome shotgun (WGS) entry which is preliminary data.</text>
</comment>
<dbReference type="AlphaFoldDB" id="A0A841K3W0"/>
<dbReference type="InterPro" id="IPR036052">
    <property type="entry name" value="TrpB-like_PALP_sf"/>
</dbReference>
<dbReference type="OrthoDB" id="9811476at2"/>
<dbReference type="InterPro" id="IPR001926">
    <property type="entry name" value="TrpB-like_PALP"/>
</dbReference>
<dbReference type="GO" id="GO:0006567">
    <property type="term" value="P:L-threonine catabolic process"/>
    <property type="evidence" value="ECO:0007669"/>
    <property type="project" value="TreeGrafter"/>
</dbReference>
<dbReference type="Proteomes" id="UP000538666">
    <property type="component" value="Unassembled WGS sequence"/>
</dbReference>
<dbReference type="SUPFAM" id="SSF53686">
    <property type="entry name" value="Tryptophan synthase beta subunit-like PLP-dependent enzymes"/>
    <property type="match status" value="1"/>
</dbReference>
<dbReference type="PROSITE" id="PS00165">
    <property type="entry name" value="DEHYDRATASE_SER_THR"/>
    <property type="match status" value="1"/>
</dbReference>
<dbReference type="GO" id="GO:0009097">
    <property type="term" value="P:isoleucine biosynthetic process"/>
    <property type="evidence" value="ECO:0007669"/>
    <property type="project" value="TreeGrafter"/>
</dbReference>
<evidence type="ECO:0000256" key="2">
    <source>
        <dbReference type="ARBA" id="ARBA00022898"/>
    </source>
</evidence>
<reference evidence="5 6" key="1">
    <citation type="submission" date="2020-08" db="EMBL/GenBank/DDBJ databases">
        <title>Genomic Encyclopedia of Type Strains, Phase IV (KMG-IV): sequencing the most valuable type-strain genomes for metagenomic binning, comparative biology and taxonomic classification.</title>
        <authorList>
            <person name="Goeker M."/>
        </authorList>
    </citation>
    <scope>NUCLEOTIDE SEQUENCE [LARGE SCALE GENOMIC DNA]</scope>
    <source>
        <strain evidence="5 6">DSM 103733</strain>
    </source>
</reference>
<dbReference type="Pfam" id="PF00291">
    <property type="entry name" value="PALP"/>
    <property type="match status" value="1"/>
</dbReference>
<name>A0A841K3W0_9BACT</name>
<dbReference type="EMBL" id="JACHEK010000010">
    <property type="protein sequence ID" value="MBB6146629.1"/>
    <property type="molecule type" value="Genomic_DNA"/>
</dbReference>
<feature type="domain" description="Tryptophan synthase beta chain-like PALP" evidence="4">
    <location>
        <begin position="21"/>
        <end position="305"/>
    </location>
</feature>
<dbReference type="Gene3D" id="3.40.50.1100">
    <property type="match status" value="2"/>
</dbReference>
<organism evidence="5 6">
    <name type="scientific">Silvibacterium bohemicum</name>
    <dbReference type="NCBI Taxonomy" id="1577686"/>
    <lineage>
        <taxon>Bacteria</taxon>
        <taxon>Pseudomonadati</taxon>
        <taxon>Acidobacteriota</taxon>
        <taxon>Terriglobia</taxon>
        <taxon>Terriglobales</taxon>
        <taxon>Acidobacteriaceae</taxon>
        <taxon>Silvibacterium</taxon>
    </lineage>
</organism>
<evidence type="ECO:0000256" key="3">
    <source>
        <dbReference type="ARBA" id="ARBA00023239"/>
    </source>
</evidence>
<dbReference type="PANTHER" id="PTHR48078">
    <property type="entry name" value="THREONINE DEHYDRATASE, MITOCHONDRIAL-RELATED"/>
    <property type="match status" value="1"/>
</dbReference>
<dbReference type="InterPro" id="IPR050147">
    <property type="entry name" value="Ser/Thr_Dehydratase"/>
</dbReference>
<dbReference type="GO" id="GO:0004794">
    <property type="term" value="F:threonine deaminase activity"/>
    <property type="evidence" value="ECO:0007669"/>
    <property type="project" value="UniProtKB-EC"/>
</dbReference>
<accession>A0A841K3W0</accession>
<dbReference type="CDD" id="cd01562">
    <property type="entry name" value="Thr-dehyd"/>
    <property type="match status" value="1"/>
</dbReference>
<dbReference type="EC" id="4.3.1.19" evidence="5"/>
<keyword evidence="2" id="KW-0663">Pyridoxal phosphate</keyword>
<dbReference type="PANTHER" id="PTHR48078:SF7">
    <property type="entry name" value="BLL6502 PROTEIN"/>
    <property type="match status" value="1"/>
</dbReference>
<dbReference type="GO" id="GO:0030170">
    <property type="term" value="F:pyridoxal phosphate binding"/>
    <property type="evidence" value="ECO:0007669"/>
    <property type="project" value="InterPro"/>
</dbReference>
<proteinExistence type="predicted"/>
<evidence type="ECO:0000313" key="6">
    <source>
        <dbReference type="Proteomes" id="UP000538666"/>
    </source>
</evidence>
<keyword evidence="3 5" id="KW-0456">Lyase</keyword>
<dbReference type="GO" id="GO:0003941">
    <property type="term" value="F:L-serine ammonia-lyase activity"/>
    <property type="evidence" value="ECO:0007669"/>
    <property type="project" value="TreeGrafter"/>
</dbReference>
<evidence type="ECO:0000256" key="1">
    <source>
        <dbReference type="ARBA" id="ARBA00001933"/>
    </source>
</evidence>
<protein>
    <submittedName>
        <fullName evidence="5">Threonine dehydratase</fullName>
        <ecNumber evidence="5">4.3.1.19</ecNumber>
    </submittedName>
</protein>
<gene>
    <name evidence="5" type="ORF">HNQ77_004608</name>
</gene>
<keyword evidence="6" id="KW-1185">Reference proteome</keyword>
<comment type="cofactor">
    <cofactor evidence="1">
        <name>pyridoxal 5'-phosphate</name>
        <dbReference type="ChEBI" id="CHEBI:597326"/>
    </cofactor>
</comment>
<evidence type="ECO:0000259" key="4">
    <source>
        <dbReference type="Pfam" id="PF00291"/>
    </source>
</evidence>
<dbReference type="RefSeq" id="WP_050060341.1">
    <property type="nucleotide sequence ID" value="NZ_JACHEK010000010.1"/>
</dbReference>
<dbReference type="InterPro" id="IPR000634">
    <property type="entry name" value="Ser/Thr_deHydtase_PyrdxlP-BS"/>
</dbReference>
<dbReference type="GO" id="GO:0006565">
    <property type="term" value="P:L-serine catabolic process"/>
    <property type="evidence" value="ECO:0007669"/>
    <property type="project" value="TreeGrafter"/>
</dbReference>